<feature type="region of interest" description="Disordered" evidence="1">
    <location>
        <begin position="1"/>
        <end position="121"/>
    </location>
</feature>
<feature type="compositionally biased region" description="Low complexity" evidence="1">
    <location>
        <begin position="224"/>
        <end position="243"/>
    </location>
</feature>
<feature type="region of interest" description="Disordered" evidence="1">
    <location>
        <begin position="605"/>
        <end position="641"/>
    </location>
</feature>
<feature type="compositionally biased region" description="Low complexity" evidence="1">
    <location>
        <begin position="609"/>
        <end position="641"/>
    </location>
</feature>
<feature type="compositionally biased region" description="Basic and acidic residues" evidence="1">
    <location>
        <begin position="59"/>
        <end position="73"/>
    </location>
</feature>
<feature type="compositionally biased region" description="Basic and acidic residues" evidence="1">
    <location>
        <begin position="673"/>
        <end position="690"/>
    </location>
</feature>
<evidence type="ECO:0000313" key="2">
    <source>
        <dbReference type="Proteomes" id="UP000515154"/>
    </source>
</evidence>
<feature type="region of interest" description="Disordered" evidence="1">
    <location>
        <begin position="210"/>
        <end position="339"/>
    </location>
</feature>
<feature type="compositionally biased region" description="Polar residues" evidence="1">
    <location>
        <begin position="74"/>
        <end position="84"/>
    </location>
</feature>
<evidence type="ECO:0000256" key="1">
    <source>
        <dbReference type="SAM" id="MobiDB-lite"/>
    </source>
</evidence>
<reference evidence="3" key="1">
    <citation type="submission" date="2025-08" db="UniProtKB">
        <authorList>
            <consortium name="RefSeq"/>
        </authorList>
    </citation>
    <scope>IDENTIFICATION</scope>
</reference>
<feature type="compositionally biased region" description="Polar residues" evidence="1">
    <location>
        <begin position="31"/>
        <end position="58"/>
    </location>
</feature>
<feature type="region of interest" description="Disordered" evidence="1">
    <location>
        <begin position="668"/>
        <end position="690"/>
    </location>
</feature>
<evidence type="ECO:0000313" key="3">
    <source>
        <dbReference type="RefSeq" id="XP_029643132.1"/>
    </source>
</evidence>
<protein>
    <submittedName>
        <fullName evidence="3">Mucin-5AC</fullName>
    </submittedName>
</protein>
<feature type="region of interest" description="Disordered" evidence="1">
    <location>
        <begin position="702"/>
        <end position="721"/>
    </location>
</feature>
<proteinExistence type="predicted"/>
<dbReference type="RefSeq" id="XP_029643132.1">
    <property type="nucleotide sequence ID" value="XM_029787272.2"/>
</dbReference>
<sequence length="761" mass="80425">MHKSKATSTPTSTSSSASTSAQGSKSKGKTNNTSGSYSASDCESVSLNVGGSSDNNKSGVRDLDDGGKHDKDPSSGQSDSQQANRPPLDRQGEIGSAPLATFDTVDLSDEEVTNSKDTASANTEVVNNSDLPHASIVGTTSKTSLSVTTNTHTKEAASNELVHTVCSIPAAASKISTAEATTSTVTIHNKLPIVSSCLYKESLVAASSDVTSDDCSRNADVCQSNSPNSKSSKEPVPVNASKGSKSKKKQKIKNAASKTLSPSPAKEGRQKKKTFFGRKTNASDLDGEKDSEVVSKQSEVVNHQLVDAPSSDDDADGRPYRGISPGCLDSPSSFASGKTDNLHDVIKDKQESVTLPSATEGVADVDFVNFDTTEDGAATPVATEPGSGPKLKDLSAVEKVNLLDDSSSSESDLSAAESLTTENIYSSLAAGRESLKCNALKEVDDIGQQFDNFTEPTSFNSKRKAYERRLQRLQVKTTPINRPRSATPLSVVTLDEYTHLSSPEVSPNLEKLKIVLPSEQFGKPIKSPRGVGTSKENAFDFNEDRLFRHTKEAIVLQSDGSIGQSPRRIFIPPTLSPSQSPCKAAAGSPVSKLVLVSKLPAGTSPLVKSAASTASTPTTTSITTTLPTSNPSLVPPSSSAPKCSVKKWEQFDDSTACPLQTVECSKLGPDSLEGSHSRDEAVKPDGKEHTKSKLFTAECSGNIESPLVGHGTQLRGQEPEEEEEEILKVEIGSSEVGKAYNIELEVPTKDKMDISHNKPNC</sequence>
<gene>
    <name evidence="3" type="primary">LOC115217544</name>
</gene>
<accession>A0A6P7SY87</accession>
<keyword evidence="2" id="KW-1185">Reference proteome</keyword>
<organism evidence="2 3">
    <name type="scientific">Octopus sinensis</name>
    <name type="common">East Asian common octopus</name>
    <dbReference type="NCBI Taxonomy" id="2607531"/>
    <lineage>
        <taxon>Eukaryota</taxon>
        <taxon>Metazoa</taxon>
        <taxon>Spiralia</taxon>
        <taxon>Lophotrochozoa</taxon>
        <taxon>Mollusca</taxon>
        <taxon>Cephalopoda</taxon>
        <taxon>Coleoidea</taxon>
        <taxon>Octopodiformes</taxon>
        <taxon>Octopoda</taxon>
        <taxon>Incirrata</taxon>
        <taxon>Octopodidae</taxon>
        <taxon>Octopus</taxon>
    </lineage>
</organism>
<name>A0A6P7SY87_9MOLL</name>
<dbReference type="KEGG" id="osn:115217544"/>
<feature type="compositionally biased region" description="Low complexity" evidence="1">
    <location>
        <begin position="1"/>
        <end position="25"/>
    </location>
</feature>
<feature type="compositionally biased region" description="Polar residues" evidence="1">
    <location>
        <begin position="330"/>
        <end position="339"/>
    </location>
</feature>
<dbReference type="AlphaFoldDB" id="A0A6P7SY87"/>
<dbReference type="Proteomes" id="UP000515154">
    <property type="component" value="Linkage group LG11"/>
</dbReference>